<comment type="caution">
    <text evidence="13">The sequence shown here is derived from an EMBL/GenBank/DDBJ whole genome shotgun (WGS) entry which is preliminary data.</text>
</comment>
<dbReference type="InterPro" id="IPR050187">
    <property type="entry name" value="Lipid_Phosphate_FormReg"/>
</dbReference>
<dbReference type="GO" id="GO:0005886">
    <property type="term" value="C:plasma membrane"/>
    <property type="evidence" value="ECO:0007669"/>
    <property type="project" value="TreeGrafter"/>
</dbReference>
<evidence type="ECO:0000256" key="8">
    <source>
        <dbReference type="ARBA" id="ARBA00022842"/>
    </source>
</evidence>
<dbReference type="Gene3D" id="2.60.200.40">
    <property type="match status" value="1"/>
</dbReference>
<evidence type="ECO:0000259" key="12">
    <source>
        <dbReference type="PROSITE" id="PS50146"/>
    </source>
</evidence>
<dbReference type="PROSITE" id="PS50146">
    <property type="entry name" value="DAGK"/>
    <property type="match status" value="1"/>
</dbReference>
<dbReference type="GO" id="GO:0046872">
    <property type="term" value="F:metal ion binding"/>
    <property type="evidence" value="ECO:0007669"/>
    <property type="project" value="UniProtKB-KW"/>
</dbReference>
<keyword evidence="14" id="KW-1185">Reference proteome</keyword>
<evidence type="ECO:0000256" key="7">
    <source>
        <dbReference type="ARBA" id="ARBA00022840"/>
    </source>
</evidence>
<name>A0A4R6IEF6_9SPHI</name>
<organism evidence="13 14">
    <name type="scientific">Pedobacter duraquae</name>
    <dbReference type="NCBI Taxonomy" id="425511"/>
    <lineage>
        <taxon>Bacteria</taxon>
        <taxon>Pseudomonadati</taxon>
        <taxon>Bacteroidota</taxon>
        <taxon>Sphingobacteriia</taxon>
        <taxon>Sphingobacteriales</taxon>
        <taxon>Sphingobacteriaceae</taxon>
        <taxon>Pedobacter</taxon>
    </lineage>
</organism>
<dbReference type="SMART" id="SM00046">
    <property type="entry name" value="DAGKc"/>
    <property type="match status" value="1"/>
</dbReference>
<keyword evidence="9" id="KW-0443">Lipid metabolism</keyword>
<evidence type="ECO:0000313" key="14">
    <source>
        <dbReference type="Proteomes" id="UP000295499"/>
    </source>
</evidence>
<dbReference type="RefSeq" id="WP_133558346.1">
    <property type="nucleotide sequence ID" value="NZ_SNWM01000005.1"/>
</dbReference>
<keyword evidence="4" id="KW-0479">Metal-binding</keyword>
<keyword evidence="2" id="KW-0444">Lipid biosynthesis</keyword>
<keyword evidence="3" id="KW-0808">Transferase</keyword>
<dbReference type="PANTHER" id="PTHR12358:SF106">
    <property type="entry name" value="LIPID KINASE YEGS"/>
    <property type="match status" value="1"/>
</dbReference>
<dbReference type="Proteomes" id="UP000295499">
    <property type="component" value="Unassembled WGS sequence"/>
</dbReference>
<dbReference type="AlphaFoldDB" id="A0A4R6IEF6"/>
<dbReference type="Gene3D" id="3.40.50.10330">
    <property type="entry name" value="Probable inorganic polyphosphate/atp-NAD kinase, domain 1"/>
    <property type="match status" value="1"/>
</dbReference>
<evidence type="ECO:0000256" key="11">
    <source>
        <dbReference type="ARBA" id="ARBA00023264"/>
    </source>
</evidence>
<dbReference type="InterPro" id="IPR001206">
    <property type="entry name" value="Diacylglycerol_kinase_cat_dom"/>
</dbReference>
<dbReference type="GO" id="GO:0016301">
    <property type="term" value="F:kinase activity"/>
    <property type="evidence" value="ECO:0007669"/>
    <property type="project" value="UniProtKB-KW"/>
</dbReference>
<dbReference type="GO" id="GO:0008654">
    <property type="term" value="P:phospholipid biosynthetic process"/>
    <property type="evidence" value="ECO:0007669"/>
    <property type="project" value="UniProtKB-KW"/>
</dbReference>
<evidence type="ECO:0000256" key="4">
    <source>
        <dbReference type="ARBA" id="ARBA00022723"/>
    </source>
</evidence>
<keyword evidence="8" id="KW-0460">Magnesium</keyword>
<dbReference type="PANTHER" id="PTHR12358">
    <property type="entry name" value="SPHINGOSINE KINASE"/>
    <property type="match status" value="1"/>
</dbReference>
<evidence type="ECO:0000256" key="2">
    <source>
        <dbReference type="ARBA" id="ARBA00022516"/>
    </source>
</evidence>
<proteinExistence type="predicted"/>
<evidence type="ECO:0000313" key="13">
    <source>
        <dbReference type="EMBL" id="TDO20071.1"/>
    </source>
</evidence>
<dbReference type="InterPro" id="IPR017438">
    <property type="entry name" value="ATP-NAD_kinase_N"/>
</dbReference>
<dbReference type="EMBL" id="SNWM01000005">
    <property type="protein sequence ID" value="TDO20071.1"/>
    <property type="molecule type" value="Genomic_DNA"/>
</dbReference>
<dbReference type="NCBIfam" id="TIGR00147">
    <property type="entry name" value="YegS/Rv2252/BmrU family lipid kinase"/>
    <property type="match status" value="1"/>
</dbReference>
<accession>A0A4R6IEF6</accession>
<evidence type="ECO:0000256" key="10">
    <source>
        <dbReference type="ARBA" id="ARBA00023209"/>
    </source>
</evidence>
<keyword evidence="10" id="KW-0594">Phospholipid biosynthesis</keyword>
<evidence type="ECO:0000256" key="6">
    <source>
        <dbReference type="ARBA" id="ARBA00022777"/>
    </source>
</evidence>
<sequence length="296" mass="32392">MTKSNILFIINPISGGKDKLKIPGLIDTHLDKAKFNANYSFTEYVGHAAEIAEEAANKNFDVIVAVGGDGTINEIGTKVMQQDKILGIIPFGSGNGLARYLGIPMQAVKAIKVINAMHLTRIDTATFNEKNYFNMAGMGFDAHISSIFAGNKKRGLSGYVKLGLQEMLNYKPETYRIEVDGQVYSRKAFVVSIANSSQYGNNAHISPEASVTDGLLDVCVIKSFPLYKMPALALDMFRGNTHRSNLVEIFQGKKIKISRPQDAAIHIDGEPFFMGREIDIAVVPLSLNIITPAYEA</sequence>
<dbReference type="Pfam" id="PF19279">
    <property type="entry name" value="YegS_C"/>
    <property type="match status" value="1"/>
</dbReference>
<evidence type="ECO:0000256" key="3">
    <source>
        <dbReference type="ARBA" id="ARBA00022679"/>
    </source>
</evidence>
<evidence type="ECO:0000256" key="1">
    <source>
        <dbReference type="ARBA" id="ARBA00001946"/>
    </source>
</evidence>
<dbReference type="InterPro" id="IPR005218">
    <property type="entry name" value="Diacylglycerol/lipid_kinase"/>
</dbReference>
<keyword evidence="6 13" id="KW-0418">Kinase</keyword>
<comment type="cofactor">
    <cofactor evidence="1">
        <name>Mg(2+)</name>
        <dbReference type="ChEBI" id="CHEBI:18420"/>
    </cofactor>
</comment>
<dbReference type="SUPFAM" id="SSF111331">
    <property type="entry name" value="NAD kinase/diacylglycerol kinase-like"/>
    <property type="match status" value="1"/>
</dbReference>
<keyword evidence="5" id="KW-0547">Nucleotide-binding</keyword>
<feature type="domain" description="DAGKc" evidence="12">
    <location>
        <begin position="1"/>
        <end position="131"/>
    </location>
</feature>
<dbReference type="Pfam" id="PF00781">
    <property type="entry name" value="DAGK_cat"/>
    <property type="match status" value="1"/>
</dbReference>
<dbReference type="OrthoDB" id="9786026at2"/>
<reference evidence="13 14" key="1">
    <citation type="submission" date="2019-03" db="EMBL/GenBank/DDBJ databases">
        <title>Genomic Encyclopedia of Archaeal and Bacterial Type Strains, Phase II (KMG-II): from individual species to whole genera.</title>
        <authorList>
            <person name="Goeker M."/>
        </authorList>
    </citation>
    <scope>NUCLEOTIDE SEQUENCE [LARGE SCALE GENOMIC DNA]</scope>
    <source>
        <strain evidence="13 14">DSM 19034</strain>
    </source>
</reference>
<gene>
    <name evidence="13" type="ORF">CLV32_3830</name>
</gene>
<keyword evidence="11" id="KW-1208">Phospholipid metabolism</keyword>
<keyword evidence="7" id="KW-0067">ATP-binding</keyword>
<dbReference type="InterPro" id="IPR016064">
    <property type="entry name" value="NAD/diacylglycerol_kinase_sf"/>
</dbReference>
<dbReference type="GO" id="GO:0005524">
    <property type="term" value="F:ATP binding"/>
    <property type="evidence" value="ECO:0007669"/>
    <property type="project" value="UniProtKB-KW"/>
</dbReference>
<evidence type="ECO:0000256" key="5">
    <source>
        <dbReference type="ARBA" id="ARBA00022741"/>
    </source>
</evidence>
<protein>
    <submittedName>
        <fullName evidence="13">YegS/Rv2252/BmrU family lipid kinase</fullName>
    </submittedName>
</protein>
<evidence type="ECO:0000256" key="9">
    <source>
        <dbReference type="ARBA" id="ARBA00023098"/>
    </source>
</evidence>
<dbReference type="InterPro" id="IPR045540">
    <property type="entry name" value="YegS/DAGK_C"/>
</dbReference>